<name>A0A1H2SHU1_9BACL</name>
<dbReference type="STRING" id="1048340.SAMN05444487_102221"/>
<organism evidence="2 3">
    <name type="scientific">Marininema mesophilum</name>
    <dbReference type="NCBI Taxonomy" id="1048340"/>
    <lineage>
        <taxon>Bacteria</taxon>
        <taxon>Bacillati</taxon>
        <taxon>Bacillota</taxon>
        <taxon>Bacilli</taxon>
        <taxon>Bacillales</taxon>
        <taxon>Thermoactinomycetaceae</taxon>
        <taxon>Marininema</taxon>
    </lineage>
</organism>
<dbReference type="EMBL" id="FNNQ01000002">
    <property type="protein sequence ID" value="SDW31088.1"/>
    <property type="molecule type" value="Genomic_DNA"/>
</dbReference>
<dbReference type="InterPro" id="IPR011009">
    <property type="entry name" value="Kinase-like_dom_sf"/>
</dbReference>
<dbReference type="SUPFAM" id="SSF56112">
    <property type="entry name" value="Protein kinase-like (PK-like)"/>
    <property type="match status" value="1"/>
</dbReference>
<evidence type="ECO:0000256" key="1">
    <source>
        <dbReference type="SAM" id="Phobius"/>
    </source>
</evidence>
<gene>
    <name evidence="2" type="ORF">SAMN05444487_102221</name>
</gene>
<protein>
    <submittedName>
        <fullName evidence="2">Uncharacterized protein</fullName>
    </submittedName>
</protein>
<dbReference type="AlphaFoldDB" id="A0A1H2SHU1"/>
<evidence type="ECO:0000313" key="3">
    <source>
        <dbReference type="Proteomes" id="UP000198534"/>
    </source>
</evidence>
<keyword evidence="3" id="KW-1185">Reference proteome</keyword>
<dbReference type="OrthoDB" id="2985620at2"/>
<dbReference type="Proteomes" id="UP000198534">
    <property type="component" value="Unassembled WGS sequence"/>
</dbReference>
<accession>A0A1H2SHU1</accession>
<proteinExistence type="predicted"/>
<keyword evidence="1" id="KW-0472">Membrane</keyword>
<keyword evidence="1" id="KW-0812">Transmembrane</keyword>
<reference evidence="2 3" key="1">
    <citation type="submission" date="2016-10" db="EMBL/GenBank/DDBJ databases">
        <authorList>
            <person name="de Groot N.N."/>
        </authorList>
    </citation>
    <scope>NUCLEOTIDE SEQUENCE [LARGE SCALE GENOMIC DNA]</scope>
    <source>
        <strain evidence="2 3">DSM 45610</strain>
    </source>
</reference>
<evidence type="ECO:0000313" key="2">
    <source>
        <dbReference type="EMBL" id="SDW31088.1"/>
    </source>
</evidence>
<dbReference type="RefSeq" id="WP_091736052.1">
    <property type="nucleotide sequence ID" value="NZ_FNNQ01000002.1"/>
</dbReference>
<keyword evidence="1" id="KW-1133">Transmembrane helix</keyword>
<feature type="transmembrane region" description="Helical" evidence="1">
    <location>
        <begin position="238"/>
        <end position="256"/>
    </location>
</feature>
<sequence>MKSQGIKKGRYYERFQVEDAVTFYSGQLVSAKSPDGAQVFLQEIPLDKPLPPGSMELLSGLQREHIAPVLDVIEEEDRIVLVHPPLGGEPLSFMVLPRKGMEPIRALTVYRQLLRTAVRLSEISPPIFTTLDPRNIILEENRPYALFISFDPFNKDNGEEKWRYLLYFLLTGFQLEKRPENPEKEKGIQALPQQLKSLVLSAMDLEKPMKEVLEAAEAVTLPRKISASRRGKSKSWRYWLPSAVAVVAIVGLLVGLEVFGDKGSAIAGEEKQAEAQLSKPKGRATFDNVIFQRQKTRTETLPPSVQGTFRVRGELTQADHAPFSLSLESENVESDFGLRVDDKGGLQLYQYVNGETFKMANSKDNFRIQPKKKYIVDIYYVPNQPFRVSLTEKGTNKQWVAIGKVPMDSIFKITLEGQQGTSFNQPAITKLQDAKSVADVWMKDSPWTLMEGTGVIDGKRFNLDSDSRVNLKPGQNNFSFKRAEDFNGDPLRMEMENADGSRYQFNWLHSGRLELSRLDYNLQQLASGKMSSGWVPDRKSSVSIAGNTQEFSVGVKQGSLEKQVQHQPDGPIALRSITILSQSGLTLFDQ</sequence>